<evidence type="ECO:0000313" key="1">
    <source>
        <dbReference type="EMBL" id="AUN97583.1"/>
    </source>
</evidence>
<dbReference type="Proteomes" id="UP000235584">
    <property type="component" value="Chromosome"/>
</dbReference>
<gene>
    <name evidence="1" type="ORF">C0V70_05540</name>
</gene>
<proteinExistence type="predicted"/>
<reference evidence="1 2" key="1">
    <citation type="submission" date="2018-01" db="EMBL/GenBank/DDBJ databases">
        <title>Complete genome sequence of Bacteriovorax stolpii DSM12778.</title>
        <authorList>
            <person name="Tang B."/>
            <person name="Chang J."/>
        </authorList>
    </citation>
    <scope>NUCLEOTIDE SEQUENCE [LARGE SCALE GENOMIC DNA]</scope>
    <source>
        <strain evidence="1 2">DSM 12778</strain>
    </source>
</reference>
<name>A0A2K9NQ04_BACTC</name>
<dbReference type="AlphaFoldDB" id="A0A2K9NQ04"/>
<dbReference type="EMBL" id="CP025704">
    <property type="protein sequence ID" value="AUN97583.1"/>
    <property type="molecule type" value="Genomic_DNA"/>
</dbReference>
<dbReference type="GO" id="GO:0046521">
    <property type="term" value="P:sphingoid catabolic process"/>
    <property type="evidence" value="ECO:0007669"/>
    <property type="project" value="TreeGrafter"/>
</dbReference>
<dbReference type="RefSeq" id="WP_102242878.1">
    <property type="nucleotide sequence ID" value="NZ_CP025704.1"/>
</dbReference>
<protein>
    <submittedName>
        <fullName evidence="1">Uncharacterized protein</fullName>
    </submittedName>
</protein>
<dbReference type="GO" id="GO:0016020">
    <property type="term" value="C:membrane"/>
    <property type="evidence" value="ECO:0007669"/>
    <property type="project" value="GOC"/>
</dbReference>
<keyword evidence="2" id="KW-1185">Reference proteome</keyword>
<dbReference type="OrthoDB" id="5293922at2"/>
<dbReference type="PANTHER" id="PTHR28026:SF9">
    <property type="entry name" value="2-HYDROXY-PALMITIC ACID DIOXYGENASE MPO1"/>
    <property type="match status" value="1"/>
</dbReference>
<sequence>MRNLESYINEYSESHQNPSNIMIHKVCVPAIMFSLLGILKAIPVPASWPLWLDCSTVFIILSFIYYATFRNIRVIAAILVLVIPMMIILELMRPRFLLISLGIFIVAWIGQFIGHKIEGKKPSFFKDLFFLLIGPIWTMNTLLGQIGIDLKINSAKDT</sequence>
<evidence type="ECO:0000313" key="2">
    <source>
        <dbReference type="Proteomes" id="UP000235584"/>
    </source>
</evidence>
<dbReference type="KEGG" id="bsto:C0V70_05540"/>
<dbReference type="InterPro" id="IPR009305">
    <property type="entry name" value="Mpo1-like"/>
</dbReference>
<accession>A0A2K9NQ04</accession>
<dbReference type="PANTHER" id="PTHR28026">
    <property type="entry name" value="DUF962 DOMAIN PROTEIN (AFU_ORTHOLOGUE AFUA_8G05310)"/>
    <property type="match status" value="1"/>
</dbReference>
<organism evidence="1 2">
    <name type="scientific">Bacteriovorax stolpii</name>
    <name type="common">Bdellovibrio stolpii</name>
    <dbReference type="NCBI Taxonomy" id="960"/>
    <lineage>
        <taxon>Bacteria</taxon>
        <taxon>Pseudomonadati</taxon>
        <taxon>Bdellovibrionota</taxon>
        <taxon>Bacteriovoracia</taxon>
        <taxon>Bacteriovoracales</taxon>
        <taxon>Bacteriovoracaceae</taxon>
        <taxon>Bacteriovorax</taxon>
    </lineage>
</organism>
<dbReference type="Pfam" id="PF06127">
    <property type="entry name" value="Mpo1-like"/>
    <property type="match status" value="1"/>
</dbReference>